<protein>
    <recommendedName>
        <fullName evidence="4">Tetratricopeptide repeat protein</fullName>
    </recommendedName>
</protein>
<feature type="region of interest" description="Disordered" evidence="1">
    <location>
        <begin position="303"/>
        <end position="395"/>
    </location>
</feature>
<feature type="compositionally biased region" description="Basic and acidic residues" evidence="1">
    <location>
        <begin position="379"/>
        <end position="393"/>
    </location>
</feature>
<evidence type="ECO:0000256" key="1">
    <source>
        <dbReference type="SAM" id="MobiDB-lite"/>
    </source>
</evidence>
<proteinExistence type="predicted"/>
<dbReference type="Proteomes" id="UP000831460">
    <property type="component" value="Chromosome"/>
</dbReference>
<name>A0ABY4BQ75_9FLAO</name>
<evidence type="ECO:0008006" key="4">
    <source>
        <dbReference type="Google" id="ProtNLM"/>
    </source>
</evidence>
<feature type="compositionally biased region" description="Basic and acidic residues" evidence="1">
    <location>
        <begin position="303"/>
        <end position="319"/>
    </location>
</feature>
<dbReference type="EMBL" id="CP094532">
    <property type="protein sequence ID" value="UOE41265.1"/>
    <property type="molecule type" value="Genomic_DNA"/>
</dbReference>
<gene>
    <name evidence="2" type="ORF">MTP09_01065</name>
</gene>
<feature type="compositionally biased region" description="Basic and acidic residues" evidence="1">
    <location>
        <begin position="343"/>
        <end position="352"/>
    </location>
</feature>
<reference evidence="2 3" key="1">
    <citation type="submission" date="2022-03" db="EMBL/GenBank/DDBJ databases">
        <title>Chryseobacterium sp. isolated from particulate matters in swine house.</title>
        <authorList>
            <person name="Won M."/>
            <person name="Kim S.-J."/>
            <person name="Kwon S.-W."/>
        </authorList>
    </citation>
    <scope>NUCLEOTIDE SEQUENCE [LARGE SCALE GENOMIC DNA]</scope>
    <source>
        <strain evidence="2 3">SC2-2</strain>
    </source>
</reference>
<keyword evidence="3" id="KW-1185">Reference proteome</keyword>
<evidence type="ECO:0000313" key="3">
    <source>
        <dbReference type="Proteomes" id="UP000831460"/>
    </source>
</evidence>
<dbReference type="RefSeq" id="WP_243549842.1">
    <property type="nucleotide sequence ID" value="NZ_CP094532.1"/>
</dbReference>
<sequence>MNARVLELIKNPDLFQPADLKLLENEIAKTPYVQSFRALHLYGTHLFERESYSAKLSETAAFTTDKKILYRFINKNVEPVVETESIAETKISEDSVSPIAEPVAQVPHEEIPKPKPVFVNGELNRILYEGEEDFMDRKPEIIDLESTMESGVLVTQKTEEPIIEIPEKAEDINENHSKEISEKVEETEFTETPDAEDFSKETLINEEKISENEKLVENTADVNFHGMDDFLPQVKIESKDSSVTKIPLPKPAPNRHEEEMQRLIAEVEAKMKAAKKEKVKPVEEPIQNTDINFAETESFVVDDSNKKNVETPVSEEKTESVPQPEITEIEEITEEKTNIPASEKIEPEKEEIQIQPQETSEKPVWKPMQLSSNLPDSLIDQKKEKPAEKKIASEEIPSAEVKKDVVETKQNIKEEIPALNVSFFGKEVSTFTQEEEKTTEPADNQPTSKESNVPVFINTWQNWLKIDRTKTEEQPTVSAEEKKNQLIDTFIENEPKISKLKEDSDFVVKDKGDNISHLMTETLANLYVEQKLYSKAIKAYETLSEKHPEKKELFADKIQEIKDLRQNKP</sequence>
<accession>A0ABY4BQ75</accession>
<evidence type="ECO:0000313" key="2">
    <source>
        <dbReference type="EMBL" id="UOE41265.1"/>
    </source>
</evidence>
<organism evidence="2 3">
    <name type="scientific">Chryseobacterium suipulveris</name>
    <dbReference type="NCBI Taxonomy" id="2929800"/>
    <lineage>
        <taxon>Bacteria</taxon>
        <taxon>Pseudomonadati</taxon>
        <taxon>Bacteroidota</taxon>
        <taxon>Flavobacteriia</taxon>
        <taxon>Flavobacteriales</taxon>
        <taxon>Weeksellaceae</taxon>
        <taxon>Chryseobacterium group</taxon>
        <taxon>Chryseobacterium</taxon>
    </lineage>
</organism>
<feature type="region of interest" description="Disordered" evidence="1">
    <location>
        <begin position="430"/>
        <end position="452"/>
    </location>
</feature>
<feature type="compositionally biased region" description="Polar residues" evidence="1">
    <location>
        <begin position="441"/>
        <end position="451"/>
    </location>
</feature>